<name>A0A0E9Q9D6_ANGAN</name>
<accession>A0A0E9Q9D6</accession>
<sequence>MYAYHRDRTPHFIEKCRKPLLDQTFTSVKMGFYFCSSSDLFAAEQIRTFHTLHINEERSSVNRMVCCEDTNSIKE</sequence>
<reference evidence="1" key="1">
    <citation type="submission" date="2014-11" db="EMBL/GenBank/DDBJ databases">
        <authorList>
            <person name="Amaro Gonzalez C."/>
        </authorList>
    </citation>
    <scope>NUCLEOTIDE SEQUENCE</scope>
</reference>
<evidence type="ECO:0000313" key="1">
    <source>
        <dbReference type="EMBL" id="JAH13491.1"/>
    </source>
</evidence>
<dbReference type="EMBL" id="GBXM01095086">
    <property type="protein sequence ID" value="JAH13491.1"/>
    <property type="molecule type" value="Transcribed_RNA"/>
</dbReference>
<protein>
    <submittedName>
        <fullName evidence="1">Uncharacterized protein</fullName>
    </submittedName>
</protein>
<organism evidence="1">
    <name type="scientific">Anguilla anguilla</name>
    <name type="common">European freshwater eel</name>
    <name type="synonym">Muraena anguilla</name>
    <dbReference type="NCBI Taxonomy" id="7936"/>
    <lineage>
        <taxon>Eukaryota</taxon>
        <taxon>Metazoa</taxon>
        <taxon>Chordata</taxon>
        <taxon>Craniata</taxon>
        <taxon>Vertebrata</taxon>
        <taxon>Euteleostomi</taxon>
        <taxon>Actinopterygii</taxon>
        <taxon>Neopterygii</taxon>
        <taxon>Teleostei</taxon>
        <taxon>Anguilliformes</taxon>
        <taxon>Anguillidae</taxon>
        <taxon>Anguilla</taxon>
    </lineage>
</organism>
<dbReference type="AlphaFoldDB" id="A0A0E9Q9D6"/>
<proteinExistence type="predicted"/>
<reference evidence="1" key="2">
    <citation type="journal article" date="2015" name="Fish Shellfish Immunol.">
        <title>Early steps in the European eel (Anguilla anguilla)-Vibrio vulnificus interaction in the gills: Role of the RtxA13 toxin.</title>
        <authorList>
            <person name="Callol A."/>
            <person name="Pajuelo D."/>
            <person name="Ebbesson L."/>
            <person name="Teles M."/>
            <person name="MacKenzie S."/>
            <person name="Amaro C."/>
        </authorList>
    </citation>
    <scope>NUCLEOTIDE SEQUENCE</scope>
</reference>